<feature type="compositionally biased region" description="Basic and acidic residues" evidence="1">
    <location>
        <begin position="51"/>
        <end position="67"/>
    </location>
</feature>
<evidence type="ECO:0000256" key="1">
    <source>
        <dbReference type="SAM" id="MobiDB-lite"/>
    </source>
</evidence>
<dbReference type="AlphaFoldDB" id="A0A6C0I3B3"/>
<feature type="region of interest" description="Disordered" evidence="1">
    <location>
        <begin position="1"/>
        <end position="20"/>
    </location>
</feature>
<proteinExistence type="predicted"/>
<evidence type="ECO:0000313" key="2">
    <source>
        <dbReference type="EMBL" id="QHT86633.1"/>
    </source>
</evidence>
<protein>
    <submittedName>
        <fullName evidence="2">Uncharacterized protein</fullName>
    </submittedName>
</protein>
<feature type="region of interest" description="Disordered" evidence="1">
    <location>
        <begin position="42"/>
        <end position="67"/>
    </location>
</feature>
<feature type="compositionally biased region" description="Low complexity" evidence="1">
    <location>
        <begin position="1"/>
        <end position="16"/>
    </location>
</feature>
<reference evidence="2" key="1">
    <citation type="journal article" date="2020" name="Nature">
        <title>Giant virus diversity and host interactions through global metagenomics.</title>
        <authorList>
            <person name="Schulz F."/>
            <person name="Roux S."/>
            <person name="Paez-Espino D."/>
            <person name="Jungbluth S."/>
            <person name="Walsh D.A."/>
            <person name="Denef V.J."/>
            <person name="McMahon K.D."/>
            <person name="Konstantinidis K.T."/>
            <person name="Eloe-Fadrosh E.A."/>
            <person name="Kyrpides N.C."/>
            <person name="Woyke T."/>
        </authorList>
    </citation>
    <scope>NUCLEOTIDE SEQUENCE</scope>
    <source>
        <strain evidence="2">GVMAG-M-3300023184-18</strain>
    </source>
</reference>
<organism evidence="2">
    <name type="scientific">viral metagenome</name>
    <dbReference type="NCBI Taxonomy" id="1070528"/>
    <lineage>
        <taxon>unclassified sequences</taxon>
        <taxon>metagenomes</taxon>
        <taxon>organismal metagenomes</taxon>
    </lineage>
</organism>
<name>A0A6C0I3B3_9ZZZZ</name>
<sequence>METVGKSSKSGVGKSSGIKRMNKKEASEWFQNLSLAEQLLLKQKANSSSSSEERKTKTKTKTEMHERERELILKRQSEHEARMKAQLQSKAEITQQIQKCQEMHRRLIPLQMRLNQMKLHESHNTYHRYTQSSHFYFKLGNLEAKVSNELRLIQNEERALFDMHHRHHCIKNSIKDIVAKITALPNPHTRRIQAKKCVDNIYNLMTV</sequence>
<dbReference type="EMBL" id="MN740075">
    <property type="protein sequence ID" value="QHT86633.1"/>
    <property type="molecule type" value="Genomic_DNA"/>
</dbReference>
<accession>A0A6C0I3B3</accession>